<dbReference type="AlphaFoldDB" id="A0A1Q2HQV8"/>
<dbReference type="SUPFAM" id="SSF50037">
    <property type="entry name" value="C-terminal domain of transcriptional repressors"/>
    <property type="match status" value="1"/>
</dbReference>
<evidence type="ECO:0000256" key="1">
    <source>
        <dbReference type="ARBA" id="ARBA00023004"/>
    </source>
</evidence>
<organism evidence="3 4">
    <name type="scientific">Sedimentisphaera cyanobacteriorum</name>
    <dbReference type="NCBI Taxonomy" id="1940790"/>
    <lineage>
        <taxon>Bacteria</taxon>
        <taxon>Pseudomonadati</taxon>
        <taxon>Planctomycetota</taxon>
        <taxon>Phycisphaerae</taxon>
        <taxon>Sedimentisphaerales</taxon>
        <taxon>Sedimentisphaeraceae</taxon>
        <taxon>Sedimentisphaera</taxon>
    </lineage>
</organism>
<dbReference type="KEGG" id="pbu:L21SP3_01433"/>
<reference evidence="4" key="1">
    <citation type="submission" date="2017-02" db="EMBL/GenBank/DDBJ databases">
        <title>Comparative genomics and description of representatives of a novel lineage of planctomycetes thriving in anoxic sediments.</title>
        <authorList>
            <person name="Spring S."/>
            <person name="Bunk B."/>
            <person name="Sproer C."/>
            <person name="Klenk H.-P."/>
        </authorList>
    </citation>
    <scope>NUCLEOTIDE SEQUENCE [LARGE SCALE GENOMIC DNA]</scope>
    <source>
        <strain evidence="4">L21-RPul-D3</strain>
    </source>
</reference>
<name>A0A1Q2HQV8_9BACT</name>
<dbReference type="Pfam" id="PF04023">
    <property type="entry name" value="FeoA"/>
    <property type="match status" value="1"/>
</dbReference>
<evidence type="ECO:0000313" key="4">
    <source>
        <dbReference type="Proteomes" id="UP000188273"/>
    </source>
</evidence>
<dbReference type="OrthoDB" id="9811076at2"/>
<dbReference type="STRING" id="1940790.L21SP3_01433"/>
<dbReference type="PANTHER" id="PTHR42954:SF2">
    <property type="entry name" value="FE(2+) TRANSPORT PROTEIN A"/>
    <property type="match status" value="1"/>
</dbReference>
<dbReference type="Gene3D" id="2.30.30.90">
    <property type="match status" value="1"/>
</dbReference>
<sequence length="78" mass="8657">MKLTEVPKGKFCKIKSISAQDRYLKRFAEMGLRTGACVKVLRFAPLGDPIEVKIGNAFLSIRCENAGRIEVDLADKSN</sequence>
<protein>
    <submittedName>
        <fullName evidence="3">Ferrous iron transport protein A</fullName>
    </submittedName>
</protein>
<dbReference type="PANTHER" id="PTHR42954">
    <property type="entry name" value="FE(2+) TRANSPORT PROTEIN A"/>
    <property type="match status" value="1"/>
</dbReference>
<dbReference type="EMBL" id="CP019633">
    <property type="protein sequence ID" value="AQQ09625.1"/>
    <property type="molecule type" value="Genomic_DNA"/>
</dbReference>
<keyword evidence="1" id="KW-0408">Iron</keyword>
<gene>
    <name evidence="3" type="ORF">L21SP3_01433</name>
</gene>
<dbReference type="InterPro" id="IPR038157">
    <property type="entry name" value="FeoA_core_dom"/>
</dbReference>
<dbReference type="InterPro" id="IPR052713">
    <property type="entry name" value="FeoA"/>
</dbReference>
<dbReference type="Proteomes" id="UP000188273">
    <property type="component" value="Chromosome"/>
</dbReference>
<accession>A0A1Q2HQV8</accession>
<evidence type="ECO:0000313" key="3">
    <source>
        <dbReference type="EMBL" id="AQQ09625.1"/>
    </source>
</evidence>
<keyword evidence="4" id="KW-1185">Reference proteome</keyword>
<dbReference type="RefSeq" id="WP_077540204.1">
    <property type="nucleotide sequence ID" value="NZ_CP019633.1"/>
</dbReference>
<dbReference type="GO" id="GO:0046914">
    <property type="term" value="F:transition metal ion binding"/>
    <property type="evidence" value="ECO:0007669"/>
    <property type="project" value="InterPro"/>
</dbReference>
<feature type="domain" description="Ferrous iron transporter FeoA-like" evidence="2">
    <location>
        <begin position="1"/>
        <end position="73"/>
    </location>
</feature>
<proteinExistence type="predicted"/>
<evidence type="ECO:0000259" key="2">
    <source>
        <dbReference type="SMART" id="SM00899"/>
    </source>
</evidence>
<dbReference type="SMART" id="SM00899">
    <property type="entry name" value="FeoA"/>
    <property type="match status" value="1"/>
</dbReference>
<dbReference type="InterPro" id="IPR008988">
    <property type="entry name" value="Transcriptional_repressor_C"/>
</dbReference>
<dbReference type="InterPro" id="IPR007167">
    <property type="entry name" value="Fe-transptr_FeoA-like"/>
</dbReference>